<gene>
    <name evidence="2" type="ORF">FPL11_07980</name>
</gene>
<proteinExistence type="predicted"/>
<sequence>MEFSIFGILAVVLELFRPILLPLGVLIAADLLLLAIVIGRHRRLNVARGLRTAAAIGVVLGLAAALYFPVWTGAGLPQLQSLVDYLAIIAAGVGIGFAAACAVYPPVQLLLRKTA</sequence>
<keyword evidence="1" id="KW-1133">Transmembrane helix</keyword>
<dbReference type="EMBL" id="VMKP01000003">
    <property type="protein sequence ID" value="TVO64578.1"/>
    <property type="molecule type" value="Genomic_DNA"/>
</dbReference>
<reference evidence="2 3" key="1">
    <citation type="submission" date="2019-07" db="EMBL/GenBank/DDBJ databases">
        <title>Reclasification of Spiribacter aquaticus.</title>
        <authorList>
            <person name="Leon M.J."/>
            <person name="Sanchez-Porro C."/>
            <person name="Ventosa A."/>
        </authorList>
    </citation>
    <scope>NUCLEOTIDE SEQUENCE [LARGE SCALE GENOMIC DNA]</scope>
    <source>
        <strain evidence="2 3">SP30</strain>
    </source>
</reference>
<protein>
    <submittedName>
        <fullName evidence="2">Uncharacterized protein</fullName>
    </submittedName>
</protein>
<organism evidence="2 3">
    <name type="scientific">Spiribacter aquaticus</name>
    <dbReference type="NCBI Taxonomy" id="1935996"/>
    <lineage>
        <taxon>Bacteria</taxon>
        <taxon>Pseudomonadati</taxon>
        <taxon>Pseudomonadota</taxon>
        <taxon>Gammaproteobacteria</taxon>
        <taxon>Chromatiales</taxon>
        <taxon>Ectothiorhodospiraceae</taxon>
        <taxon>Spiribacter</taxon>
    </lineage>
</organism>
<keyword evidence="3" id="KW-1185">Reference proteome</keyword>
<feature type="transmembrane region" description="Helical" evidence="1">
    <location>
        <begin position="50"/>
        <end position="70"/>
    </location>
</feature>
<keyword evidence="1" id="KW-0812">Transmembrane</keyword>
<evidence type="ECO:0000313" key="2">
    <source>
        <dbReference type="EMBL" id="TVO64578.1"/>
    </source>
</evidence>
<dbReference type="AlphaFoldDB" id="A0A557RHG2"/>
<evidence type="ECO:0000256" key="1">
    <source>
        <dbReference type="SAM" id="Phobius"/>
    </source>
</evidence>
<dbReference type="RefSeq" id="WP_144348136.1">
    <property type="nucleotide sequence ID" value="NZ_VMKP01000003.1"/>
</dbReference>
<accession>A0A557RHG2</accession>
<comment type="caution">
    <text evidence="2">The sequence shown here is derived from an EMBL/GenBank/DDBJ whole genome shotgun (WGS) entry which is preliminary data.</text>
</comment>
<name>A0A557RHG2_9GAMM</name>
<feature type="transmembrane region" description="Helical" evidence="1">
    <location>
        <begin position="82"/>
        <end position="104"/>
    </location>
</feature>
<dbReference type="Proteomes" id="UP000316688">
    <property type="component" value="Unassembled WGS sequence"/>
</dbReference>
<evidence type="ECO:0000313" key="3">
    <source>
        <dbReference type="Proteomes" id="UP000316688"/>
    </source>
</evidence>
<keyword evidence="1" id="KW-0472">Membrane</keyword>
<feature type="transmembrane region" description="Helical" evidence="1">
    <location>
        <begin position="19"/>
        <end position="38"/>
    </location>
</feature>